<dbReference type="InterPro" id="IPR012429">
    <property type="entry name" value="HGSNAT_cat"/>
</dbReference>
<feature type="transmembrane region" description="Helical" evidence="1">
    <location>
        <begin position="85"/>
        <end position="105"/>
    </location>
</feature>
<keyword evidence="1" id="KW-0472">Membrane</keyword>
<feature type="transmembrane region" description="Helical" evidence="1">
    <location>
        <begin position="339"/>
        <end position="357"/>
    </location>
</feature>
<name>A0A9Y1BL46_9ARCH</name>
<feature type="transmembrane region" description="Helical" evidence="1">
    <location>
        <begin position="154"/>
        <end position="174"/>
    </location>
</feature>
<feature type="transmembrane region" description="Helical" evidence="1">
    <location>
        <begin position="12"/>
        <end position="31"/>
    </location>
</feature>
<feature type="domain" description="Heparan-alpha-glucosaminide N-acetyltransferase catalytic" evidence="2">
    <location>
        <begin position="7"/>
        <end position="83"/>
    </location>
</feature>
<evidence type="ECO:0000313" key="3">
    <source>
        <dbReference type="EMBL" id="UJG40715.1"/>
    </source>
</evidence>
<evidence type="ECO:0000256" key="1">
    <source>
        <dbReference type="SAM" id="Phobius"/>
    </source>
</evidence>
<feature type="transmembrane region" description="Helical" evidence="1">
    <location>
        <begin position="369"/>
        <end position="390"/>
    </location>
</feature>
<dbReference type="Proteomes" id="UP001201020">
    <property type="component" value="Chromosome"/>
</dbReference>
<reference evidence="3" key="1">
    <citation type="journal article" date="2022" name="Nat. Microbiol.">
        <title>Unique mobile elements and scalable gene flow at the prokaryote-eukaryote boundary revealed by circularized Asgard archaea genomes.</title>
        <authorList>
            <person name="Wu F."/>
            <person name="Speth D.R."/>
            <person name="Philosof A."/>
            <person name="Cremiere A."/>
            <person name="Narayanan A."/>
            <person name="Barco R.A."/>
            <person name="Connon S.A."/>
            <person name="Amend J.P."/>
            <person name="Antoshechkin I.A."/>
            <person name="Orphan V.J."/>
        </authorList>
    </citation>
    <scope>NUCLEOTIDE SEQUENCE</scope>
    <source>
        <strain evidence="3">PM71</strain>
    </source>
</reference>
<sequence length="433" mass="49480">MQQKFQRIQELDFLRGIAILVMLVFHSSYYWDSTMTSTEMNNWLNNPLAIFALFIGKFAGIFAVISGAANAISISARVENKKNKIGGIIYSSFVSGLWIIFLGRIHTSMFNHTIKGDLVTPYPDGPEQYSLIVGSIQTGELQLPSEFILIFKNTALFVIGMSVMCSGVFLALLSRKNNHQKLKRNLIIIGSVATIVILVTEPLKIWLRPIWVSYALNHQYVKGFLLGFLIGDTYPFFPYAGFAFYGMIFGIAYYHQIDRRKVAKIGGTVGGIYLISGIILLIILGHPDITEVFQTLSIQWNLSQIGSMILIMTLVYWIHFNTKMTKVQRIFRSRFVRRFGLQTLTVFFLEPIVGTSIKVYILDKIFPGWSIHLSLAFVYGISLIFLWFLILRGWEEIDFIGSLEWITAKVISWLTFREPTRLKIKENLYLEAK</sequence>
<feature type="transmembrane region" description="Helical" evidence="1">
    <location>
        <begin position="186"/>
        <end position="207"/>
    </location>
</feature>
<feature type="transmembrane region" description="Helical" evidence="1">
    <location>
        <begin position="298"/>
        <end position="318"/>
    </location>
</feature>
<feature type="transmembrane region" description="Helical" evidence="1">
    <location>
        <begin position="236"/>
        <end position="254"/>
    </location>
</feature>
<keyword evidence="1" id="KW-1133">Transmembrane helix</keyword>
<accession>A0A9Y1BL46</accession>
<dbReference type="EMBL" id="CP084166">
    <property type="protein sequence ID" value="UJG40715.1"/>
    <property type="molecule type" value="Genomic_DNA"/>
</dbReference>
<protein>
    <submittedName>
        <fullName evidence="3">Heparan-alpha-glucosaminide N-acetyltransferase domain-containing protein</fullName>
    </submittedName>
</protein>
<organism evidence="3">
    <name type="scientific">Candidatus Heimdallarchaeum aukensis</name>
    <dbReference type="NCBI Taxonomy" id="2876573"/>
    <lineage>
        <taxon>Archaea</taxon>
        <taxon>Promethearchaeati</taxon>
        <taxon>Candidatus Heimdallarchaeota</taxon>
        <taxon>Candidatus Heimdallarchaeia (ex Rinke et al. 2021) (nom. nud.)</taxon>
        <taxon>Candidatus Heimdallarchaeales</taxon>
        <taxon>Candidatus Heimdallarchaeaceae</taxon>
        <taxon>Candidatus Heimdallarchaeum</taxon>
    </lineage>
</organism>
<feature type="transmembrane region" description="Helical" evidence="1">
    <location>
        <begin position="51"/>
        <end position="73"/>
    </location>
</feature>
<evidence type="ECO:0000259" key="2">
    <source>
        <dbReference type="Pfam" id="PF07786"/>
    </source>
</evidence>
<gene>
    <name evidence="3" type="ORF">K9W45_12880</name>
</gene>
<keyword evidence="1" id="KW-0812">Transmembrane</keyword>
<dbReference type="Pfam" id="PF07786">
    <property type="entry name" value="HGSNAT_cat"/>
    <property type="match status" value="1"/>
</dbReference>
<proteinExistence type="predicted"/>
<feature type="transmembrane region" description="Helical" evidence="1">
    <location>
        <begin position="266"/>
        <end position="286"/>
    </location>
</feature>
<dbReference type="AlphaFoldDB" id="A0A9Y1BL46"/>